<reference evidence="1 2" key="1">
    <citation type="submission" date="2016-11" db="EMBL/GenBank/DDBJ databases">
        <title>Complete genome sequence of thermophilic cyanobacteria strain Synechococcus sp. PCC6715.</title>
        <authorList>
            <person name="Tang J."/>
            <person name="Daroch M."/>
            <person name="Liang Y."/>
            <person name="Jiang D."/>
            <person name="Shah M."/>
        </authorList>
    </citation>
    <scope>NUCLEOTIDE SEQUENCE [LARGE SCALE GENOMIC DNA]</scope>
    <source>
        <strain evidence="1 2">PCC 6715</strain>
    </source>
</reference>
<evidence type="ECO:0000313" key="1">
    <source>
        <dbReference type="EMBL" id="ATS17778.1"/>
    </source>
</evidence>
<keyword evidence="2" id="KW-1185">Reference proteome</keyword>
<dbReference type="EMBL" id="CP018092">
    <property type="protein sequence ID" value="ATS17778.1"/>
    <property type="molecule type" value="Genomic_DNA"/>
</dbReference>
<organism evidence="1 2">
    <name type="scientific">Parathermosynechococcus lividus PCC 6715</name>
    <dbReference type="NCBI Taxonomy" id="1917166"/>
    <lineage>
        <taxon>Bacteria</taxon>
        <taxon>Bacillati</taxon>
        <taxon>Cyanobacteriota</taxon>
        <taxon>Cyanophyceae</taxon>
        <taxon>Acaryochloridales</taxon>
        <taxon>Thermosynechococcaceae</taxon>
        <taxon>Parathermosynechococcus</taxon>
    </lineage>
</organism>
<protein>
    <submittedName>
        <fullName evidence="1">Uncharacterized protein</fullName>
    </submittedName>
</protein>
<dbReference type="OrthoDB" id="464023at2"/>
<sequence>MKIGELLLKAALINTGQLQVVLMEKDIYANLRLGDIISLHGWVAQETIDFFVEEWPQLIQAKEKKPLGFYLQRAALLTEAQIQQILKDQWQASYRFGALAVLNGWLKQETINFFLQHINPNALKESTRIEKATLSDISRVRVPKVPCSKQMLTDELQRQLIDPEDLADIDINLDDVTWLN</sequence>
<gene>
    <name evidence="1" type="ORF">BRW62_02355</name>
</gene>
<dbReference type="RefSeq" id="WP_099798133.1">
    <property type="nucleotide sequence ID" value="NZ_CP018092.1"/>
</dbReference>
<reference evidence="2" key="2">
    <citation type="journal article" date="2022" name="Front. Microbiol.">
        <title>Comparative Genomic Analysis Revealed Distinct Molecular Components and Organization of CO2-Concentrating Mechanism in Thermophilic Cyanobacteria.</title>
        <authorList>
            <person name="Tang J."/>
            <person name="Zhou H."/>
            <person name="Yao D."/>
            <person name="Riaz S."/>
            <person name="You D."/>
            <person name="Klepacz-Smolka A."/>
            <person name="Daroch M."/>
        </authorList>
    </citation>
    <scope>NUCLEOTIDE SEQUENCE [LARGE SCALE GENOMIC DNA]</scope>
    <source>
        <strain evidence="2">PCC 6715</strain>
    </source>
</reference>
<dbReference type="AlphaFoldDB" id="A0A2D2PZW3"/>
<evidence type="ECO:0000313" key="2">
    <source>
        <dbReference type="Proteomes" id="UP000231057"/>
    </source>
</evidence>
<name>A0A2D2PZW3_PARLV</name>
<proteinExistence type="predicted"/>
<dbReference type="KEGG" id="slw:BRW62_02355"/>
<dbReference type="Proteomes" id="UP000231057">
    <property type="component" value="Chromosome"/>
</dbReference>
<accession>A0A2D2PZW3</accession>